<dbReference type="Gene3D" id="3.40.50.300">
    <property type="entry name" value="P-loop containing nucleotide triphosphate hydrolases"/>
    <property type="match status" value="1"/>
</dbReference>
<dbReference type="PANTHER" id="PTHR35807:SF1">
    <property type="entry name" value="TRANSCRIPTIONAL REGULATOR REDD"/>
    <property type="match status" value="1"/>
</dbReference>
<dbReference type="SUPFAM" id="SSF52540">
    <property type="entry name" value="P-loop containing nucleoside triphosphate hydrolases"/>
    <property type="match status" value="1"/>
</dbReference>
<dbReference type="Gene3D" id="1.25.40.10">
    <property type="entry name" value="Tetratricopeptide repeat domain"/>
    <property type="match status" value="2"/>
</dbReference>
<dbReference type="InterPro" id="IPR027417">
    <property type="entry name" value="P-loop_NTPase"/>
</dbReference>
<name>A0ABV8LQ22_9ACTN</name>
<evidence type="ECO:0000256" key="3">
    <source>
        <dbReference type="ARBA" id="ARBA00023125"/>
    </source>
</evidence>
<dbReference type="CDD" id="cd15831">
    <property type="entry name" value="BTAD"/>
    <property type="match status" value="1"/>
</dbReference>
<keyword evidence="2" id="KW-0805">Transcription regulation</keyword>
<dbReference type="Gene3D" id="1.10.10.10">
    <property type="entry name" value="Winged helix-like DNA-binding domain superfamily/Winged helix DNA-binding domain"/>
    <property type="match status" value="1"/>
</dbReference>
<dbReference type="InterPro" id="IPR036388">
    <property type="entry name" value="WH-like_DNA-bd_sf"/>
</dbReference>
<accession>A0ABV8LQ22</accession>
<dbReference type="Pfam" id="PF03704">
    <property type="entry name" value="BTAD"/>
    <property type="match status" value="1"/>
</dbReference>
<reference evidence="8" key="1">
    <citation type="journal article" date="2019" name="Int. J. Syst. Evol. Microbiol.">
        <title>The Global Catalogue of Microorganisms (GCM) 10K type strain sequencing project: providing services to taxonomists for standard genome sequencing and annotation.</title>
        <authorList>
            <consortium name="The Broad Institute Genomics Platform"/>
            <consortium name="The Broad Institute Genome Sequencing Center for Infectious Disease"/>
            <person name="Wu L."/>
            <person name="Ma J."/>
        </authorList>
    </citation>
    <scope>NUCLEOTIDE SEQUENCE [LARGE SCALE GENOMIC DNA]</scope>
    <source>
        <strain evidence="8">CGMCC 4.7289</strain>
    </source>
</reference>
<comment type="similarity">
    <text evidence="1">Belongs to the AfsR/DnrI/RedD regulatory family.</text>
</comment>
<proteinExistence type="inferred from homology"/>
<keyword evidence="8" id="KW-1185">Reference proteome</keyword>
<keyword evidence="3" id="KW-0238">DNA-binding</keyword>
<dbReference type="InterPro" id="IPR019734">
    <property type="entry name" value="TPR_rpt"/>
</dbReference>
<comment type="caution">
    <text evidence="7">The sequence shown here is derived from an EMBL/GenBank/DDBJ whole genome shotgun (WGS) entry which is preliminary data.</text>
</comment>
<dbReference type="InterPro" id="IPR051677">
    <property type="entry name" value="AfsR-DnrI-RedD_regulator"/>
</dbReference>
<dbReference type="PRINTS" id="PR00364">
    <property type="entry name" value="DISEASERSIST"/>
</dbReference>
<evidence type="ECO:0000313" key="7">
    <source>
        <dbReference type="EMBL" id="MFC4132438.1"/>
    </source>
</evidence>
<protein>
    <submittedName>
        <fullName evidence="7">BTAD domain-containing putative transcriptional regulator</fullName>
    </submittedName>
</protein>
<feature type="domain" description="Bacterial transcriptional activator" evidence="6">
    <location>
        <begin position="95"/>
        <end position="237"/>
    </location>
</feature>
<evidence type="ECO:0000256" key="2">
    <source>
        <dbReference type="ARBA" id="ARBA00023015"/>
    </source>
</evidence>
<evidence type="ECO:0000259" key="5">
    <source>
        <dbReference type="SMART" id="SM00862"/>
    </source>
</evidence>
<evidence type="ECO:0000259" key="6">
    <source>
        <dbReference type="SMART" id="SM01043"/>
    </source>
</evidence>
<dbReference type="InterPro" id="IPR001867">
    <property type="entry name" value="OmpR/PhoB-type_DNA-bd"/>
</dbReference>
<dbReference type="InterPro" id="IPR011990">
    <property type="entry name" value="TPR-like_helical_dom_sf"/>
</dbReference>
<dbReference type="SMART" id="SM01043">
    <property type="entry name" value="BTAD"/>
    <property type="match status" value="1"/>
</dbReference>
<dbReference type="PANTHER" id="PTHR35807">
    <property type="entry name" value="TRANSCRIPTIONAL REGULATOR REDD-RELATED"/>
    <property type="match status" value="1"/>
</dbReference>
<gene>
    <name evidence="7" type="ORF">ACFOZ4_17660</name>
</gene>
<dbReference type="Proteomes" id="UP001595816">
    <property type="component" value="Unassembled WGS sequence"/>
</dbReference>
<organism evidence="7 8">
    <name type="scientific">Hamadaea flava</name>
    <dbReference type="NCBI Taxonomy" id="1742688"/>
    <lineage>
        <taxon>Bacteria</taxon>
        <taxon>Bacillati</taxon>
        <taxon>Actinomycetota</taxon>
        <taxon>Actinomycetes</taxon>
        <taxon>Micromonosporales</taxon>
        <taxon>Micromonosporaceae</taxon>
        <taxon>Hamadaea</taxon>
    </lineage>
</organism>
<dbReference type="SMART" id="SM00028">
    <property type="entry name" value="TPR"/>
    <property type="match status" value="4"/>
</dbReference>
<dbReference type="SMART" id="SM00862">
    <property type="entry name" value="Trans_reg_C"/>
    <property type="match status" value="1"/>
</dbReference>
<evidence type="ECO:0000256" key="1">
    <source>
        <dbReference type="ARBA" id="ARBA00005820"/>
    </source>
</evidence>
<evidence type="ECO:0000256" key="4">
    <source>
        <dbReference type="ARBA" id="ARBA00023163"/>
    </source>
</evidence>
<evidence type="ECO:0000313" key="8">
    <source>
        <dbReference type="Proteomes" id="UP001595816"/>
    </source>
</evidence>
<keyword evidence="4" id="KW-0804">Transcription</keyword>
<dbReference type="InterPro" id="IPR016032">
    <property type="entry name" value="Sig_transdc_resp-reg_C-effctor"/>
</dbReference>
<feature type="domain" description="OmpR/PhoB-type" evidence="5">
    <location>
        <begin position="15"/>
        <end position="88"/>
    </location>
</feature>
<dbReference type="SUPFAM" id="SSF48452">
    <property type="entry name" value="TPR-like"/>
    <property type="match status" value="2"/>
</dbReference>
<dbReference type="EMBL" id="JBHSAY010000009">
    <property type="protein sequence ID" value="MFC4132438.1"/>
    <property type="molecule type" value="Genomic_DNA"/>
</dbReference>
<dbReference type="InterPro" id="IPR005158">
    <property type="entry name" value="BTAD"/>
</dbReference>
<dbReference type="SUPFAM" id="SSF46894">
    <property type="entry name" value="C-terminal effector domain of the bipartite response regulators"/>
    <property type="match status" value="1"/>
</dbReference>
<dbReference type="RefSeq" id="WP_253753239.1">
    <property type="nucleotide sequence ID" value="NZ_JAMZDZ010000001.1"/>
</dbReference>
<sequence length="901" mass="96916">MEIRVLGPVAAYAEGTAIPLGPRKRRYLLGLLALEVNRALPVERIVDLMWPVAPPRTAVHAVRVCASDLRTALQGWAEIEARGGGYLLRADPLAVDAYRFRQFVHQAAQTGDDTETVRLLDEALSLWHGEALAGVVPAEVRDQLCLGLAQARIAAADDRADALLRLGRHGELLEELSAAVAADPLRERPARQLMLALYRAGRAPEALDAYAGVERALAEEVGLDPGSDLRRLRQQILLRDPQIDLPQRKPMQVPAAISGFAGRAEELSILDKLLDEGARIAAISGTAGVGKTSLALHWAHRVADRFPDGVLHANLRGFDAAGPVPAADVVRDFLSALGVAHPAGPDAQAAALRSRLAGRRMLIVLDNAAAADQVRPVLPGAPGCFVLVTSRHRLTGLVAVDGASPVPLDLPSLDDARLLLAYRLGNLVESEPRAADELIAACARLPLALAVVAARAATTGLPLRVLAADLADLDGFDGGDPAADVRAVLSWSYRAVSEPSRRMFRLLGLRPGPSVSAAAAASAAGLPLADAQRLLRELGTAQLLSHGPRFTSHDLLMLYATELAESDADASAARHRLLDHYLHSANANAAVLDVFRDPVAVPPPVDAVTLDVMPDDAAALAWFTDEYAALVNAVSAAAESGLDRQAWQLACVLTEVFERLGRWEDWSATHEIGLAAARRLGDRAAEARCLAGSGRAAMWRQAWEEAHDRLGQALTRYAEIGDRDGLARTHHNLGYLHEQQGGDLNLALRHSAWALHLFRECGDEPGEARALNAVGWYECLLGRPWDAVTHCRSALDLLRRLGDRRTEALTWDSLAYAYLALDEVREAIDCLEHAVAMLVELGDPYHEAEVADHLGDAYARLGETAAADRSWRRAVDRLEGLGHARAEEVRAKISRPSPPSC</sequence>